<name>A0A6N4UU20_9MYCO</name>
<organism evidence="1 2">
    <name type="scientific">Mycolicibacterium alvei</name>
    <dbReference type="NCBI Taxonomy" id="67081"/>
    <lineage>
        <taxon>Bacteria</taxon>
        <taxon>Bacillati</taxon>
        <taxon>Actinomycetota</taxon>
        <taxon>Actinomycetes</taxon>
        <taxon>Mycobacteriales</taxon>
        <taxon>Mycobacteriaceae</taxon>
        <taxon>Mycolicibacterium</taxon>
    </lineage>
</organism>
<reference evidence="1 2" key="1">
    <citation type="journal article" date="2019" name="Emerg. Microbes Infect.">
        <title>Comprehensive subspecies identification of 175 nontuberculous mycobacteria species based on 7547 genomic profiles.</title>
        <authorList>
            <person name="Matsumoto Y."/>
            <person name="Kinjo T."/>
            <person name="Motooka D."/>
            <person name="Nabeya D."/>
            <person name="Jung N."/>
            <person name="Uechi K."/>
            <person name="Horii T."/>
            <person name="Iida T."/>
            <person name="Fujita J."/>
            <person name="Nakamura S."/>
        </authorList>
    </citation>
    <scope>NUCLEOTIDE SEQUENCE [LARGE SCALE GENOMIC DNA]</scope>
    <source>
        <strain evidence="1 2">JCM 12272</strain>
    </source>
</reference>
<evidence type="ECO:0000313" key="2">
    <source>
        <dbReference type="Proteomes" id="UP000466906"/>
    </source>
</evidence>
<protein>
    <submittedName>
        <fullName evidence="1">Uncharacterized protein</fullName>
    </submittedName>
</protein>
<evidence type="ECO:0000313" key="1">
    <source>
        <dbReference type="EMBL" id="BBX27425.1"/>
    </source>
</evidence>
<dbReference type="EMBL" id="AP022565">
    <property type="protein sequence ID" value="BBX27425.1"/>
    <property type="molecule type" value="Genomic_DNA"/>
</dbReference>
<dbReference type="KEGG" id="malv:MALV_25500"/>
<accession>A0A6N4UU20</accession>
<sequence>MLALGILGEFTFSRAADRYPSGAFANRFTDADGGSLQASGGGRWVVVRNVVGAAPSLVLPEGGLYFGDIEALVDADAQLGL</sequence>
<proteinExistence type="predicted"/>
<gene>
    <name evidence="1" type="ORF">MALV_25500</name>
</gene>
<keyword evidence="2" id="KW-1185">Reference proteome</keyword>
<dbReference type="Proteomes" id="UP000466906">
    <property type="component" value="Chromosome"/>
</dbReference>
<dbReference type="AlphaFoldDB" id="A0A6N4UU20"/>